<dbReference type="PANTHER" id="PTHR42695:SF5">
    <property type="entry name" value="GLUTAMINE AMIDOTRANSFERASE YLR126C-RELATED"/>
    <property type="match status" value="1"/>
</dbReference>
<feature type="domain" description="Glutamine amidotransferase" evidence="1">
    <location>
        <begin position="42"/>
        <end position="200"/>
    </location>
</feature>
<protein>
    <submittedName>
        <fullName evidence="2">Glutamine amidotransferase</fullName>
    </submittedName>
</protein>
<dbReference type="PROSITE" id="PS51273">
    <property type="entry name" value="GATASE_TYPE_1"/>
    <property type="match status" value="1"/>
</dbReference>
<dbReference type="EMBL" id="ASAD01000014">
    <property type="protein sequence ID" value="EON91605.1"/>
    <property type="molecule type" value="Genomic_DNA"/>
</dbReference>
<dbReference type="Gene3D" id="3.40.50.880">
    <property type="match status" value="1"/>
</dbReference>
<reference evidence="2 3" key="1">
    <citation type="journal article" date="2013" name="Genome Announc.">
        <title>Draft Genome Sequence of the Moderately Halophilic Bacterium Marinobacter lipolyticus Strain SM19.</title>
        <authorList>
            <person name="Papke R.T."/>
            <person name="de la Haba R.R."/>
            <person name="Infante-Dominguez C."/>
            <person name="Perez D."/>
            <person name="Sanchez-Porro C."/>
            <person name="Lapierre P."/>
            <person name="Ventosa A."/>
        </authorList>
    </citation>
    <scope>NUCLEOTIDE SEQUENCE [LARGE SCALE GENOMIC DNA]</scope>
    <source>
        <strain evidence="2 3">SM19</strain>
    </source>
</reference>
<dbReference type="PATRIC" id="fig|1318628.3.peg.2570"/>
<dbReference type="eggNOG" id="COG0518">
    <property type="taxonomic scope" value="Bacteria"/>
</dbReference>
<evidence type="ECO:0000313" key="2">
    <source>
        <dbReference type="EMBL" id="EON91605.1"/>
    </source>
</evidence>
<dbReference type="OrthoDB" id="9813383at2"/>
<keyword evidence="3" id="KW-1185">Reference proteome</keyword>
<keyword evidence="2" id="KW-0315">Glutamine amidotransferase</keyword>
<dbReference type="PANTHER" id="PTHR42695">
    <property type="entry name" value="GLUTAMINE AMIDOTRANSFERASE YLR126C-RELATED"/>
    <property type="match status" value="1"/>
</dbReference>
<organism evidence="2 3">
    <name type="scientific">Marinobacter lipolyticus SM19</name>
    <dbReference type="NCBI Taxonomy" id="1318628"/>
    <lineage>
        <taxon>Bacteria</taxon>
        <taxon>Pseudomonadati</taxon>
        <taxon>Pseudomonadota</taxon>
        <taxon>Gammaproteobacteria</taxon>
        <taxon>Pseudomonadales</taxon>
        <taxon>Marinobacteraceae</taxon>
        <taxon>Marinobacter</taxon>
    </lineage>
</organism>
<dbReference type="AlphaFoldDB" id="R8AZ44"/>
<dbReference type="InterPro" id="IPR044992">
    <property type="entry name" value="ChyE-like"/>
</dbReference>
<comment type="caution">
    <text evidence="2">The sequence shown here is derived from an EMBL/GenBank/DDBJ whole genome shotgun (WGS) entry which is preliminary data.</text>
</comment>
<dbReference type="PRINTS" id="PR00099">
    <property type="entry name" value="CPSGATASE"/>
</dbReference>
<dbReference type="Pfam" id="PF00117">
    <property type="entry name" value="GATase"/>
    <property type="match status" value="1"/>
</dbReference>
<evidence type="ECO:0000313" key="3">
    <source>
        <dbReference type="Proteomes" id="UP000016540"/>
    </source>
</evidence>
<evidence type="ECO:0000259" key="1">
    <source>
        <dbReference type="Pfam" id="PF00117"/>
    </source>
</evidence>
<dbReference type="InterPro" id="IPR017926">
    <property type="entry name" value="GATASE"/>
</dbReference>
<keyword evidence="2" id="KW-0808">Transferase</keyword>
<dbReference type="InterPro" id="IPR029062">
    <property type="entry name" value="Class_I_gatase-like"/>
</dbReference>
<sequence length="245" mass="26712">MPKSQAPSIPRLAIVKTGSTYPSIKAKFGDFDHWFVRELGEGLDISVVNVAAGESPGHPEQWDGILVTGSPAMVSEGADWSERTALWLASAVNLQIPLLGVCYGHQLLAHAFGGDVGYHPQGRESGTFGVKLFDSAKTDPLLGQMPIQFQAQLTHRQSVLRLPESAVLLAKNEFEPHQAFRIGHCAWGVQFHPEFTPEIMKAYLDVQSPDLETENQDASALISSVADTPEATGLLKRFAELVQNR</sequence>
<dbReference type="SUPFAM" id="SSF52317">
    <property type="entry name" value="Class I glutamine amidotransferase-like"/>
    <property type="match status" value="1"/>
</dbReference>
<gene>
    <name evidence="2" type="ORF">MARLIPOL_12874</name>
</gene>
<dbReference type="HOGENOM" id="CLU_054974_4_1_6"/>
<dbReference type="CDD" id="cd01741">
    <property type="entry name" value="GATase1_1"/>
    <property type="match status" value="1"/>
</dbReference>
<name>R8AZ44_9GAMM</name>
<dbReference type="GO" id="GO:0016740">
    <property type="term" value="F:transferase activity"/>
    <property type="evidence" value="ECO:0007669"/>
    <property type="project" value="UniProtKB-KW"/>
</dbReference>
<dbReference type="RefSeq" id="WP_012138663.1">
    <property type="nucleotide sequence ID" value="NZ_KE007326.1"/>
</dbReference>
<dbReference type="GO" id="GO:0005829">
    <property type="term" value="C:cytosol"/>
    <property type="evidence" value="ECO:0007669"/>
    <property type="project" value="TreeGrafter"/>
</dbReference>
<dbReference type="NCBIfam" id="NF006562">
    <property type="entry name" value="PRK09065.1"/>
    <property type="match status" value="1"/>
</dbReference>
<accession>R8AZ44</accession>
<dbReference type="Proteomes" id="UP000016540">
    <property type="component" value="Unassembled WGS sequence"/>
</dbReference>
<dbReference type="STRING" id="1318628.MARLIPOL_12874"/>
<proteinExistence type="predicted"/>